<dbReference type="Proteomes" id="UP000217895">
    <property type="component" value="Chromosome"/>
</dbReference>
<feature type="domain" description="HTH cro/C1-type" evidence="1">
    <location>
        <begin position="20"/>
        <end position="61"/>
    </location>
</feature>
<evidence type="ECO:0000313" key="3">
    <source>
        <dbReference type="Proteomes" id="UP000217895"/>
    </source>
</evidence>
<dbReference type="InterPro" id="IPR010982">
    <property type="entry name" value="Lambda_DNA-bd_dom_sf"/>
</dbReference>
<proteinExistence type="predicted"/>
<dbReference type="SUPFAM" id="SSF47413">
    <property type="entry name" value="lambda repressor-like DNA-binding domains"/>
    <property type="match status" value="1"/>
</dbReference>
<accession>A0A1Z4JJU9</accession>
<gene>
    <name evidence="2" type="ORF">NIES2135_38540</name>
</gene>
<reference evidence="2 3" key="1">
    <citation type="submission" date="2017-06" db="EMBL/GenBank/DDBJ databases">
        <title>Genome sequencing of cyanobaciteial culture collection at National Institute for Environmental Studies (NIES).</title>
        <authorList>
            <person name="Hirose Y."/>
            <person name="Shimura Y."/>
            <person name="Fujisawa T."/>
            <person name="Nakamura Y."/>
            <person name="Kawachi M."/>
        </authorList>
    </citation>
    <scope>NUCLEOTIDE SEQUENCE [LARGE SCALE GENOMIC DNA]</scope>
    <source>
        <strain evidence="2 3">NIES-2135</strain>
    </source>
</reference>
<protein>
    <recommendedName>
        <fullName evidence="1">HTH cro/C1-type domain-containing protein</fullName>
    </recommendedName>
</protein>
<dbReference type="GO" id="GO:0003677">
    <property type="term" value="F:DNA binding"/>
    <property type="evidence" value="ECO:0007669"/>
    <property type="project" value="InterPro"/>
</dbReference>
<dbReference type="CDD" id="cd00093">
    <property type="entry name" value="HTH_XRE"/>
    <property type="match status" value="1"/>
</dbReference>
<dbReference type="EMBL" id="AP018203">
    <property type="protein sequence ID" value="BAY56991.1"/>
    <property type="molecule type" value="Genomic_DNA"/>
</dbReference>
<name>A0A1Z4JJU9_LEPBY</name>
<sequence length="84" mass="9733">MKFANAFRDTMFRFKLTGLEIAEKTGLTTTQISHFRNGIKNPRIDSVEKILEVFTQEQREYMLNLVAKAYKDETIASEAAKEEE</sequence>
<dbReference type="Gene3D" id="1.10.260.40">
    <property type="entry name" value="lambda repressor-like DNA-binding domains"/>
    <property type="match status" value="1"/>
</dbReference>
<evidence type="ECO:0000259" key="1">
    <source>
        <dbReference type="PROSITE" id="PS50943"/>
    </source>
</evidence>
<dbReference type="InterPro" id="IPR001387">
    <property type="entry name" value="Cro/C1-type_HTH"/>
</dbReference>
<dbReference type="PROSITE" id="PS50943">
    <property type="entry name" value="HTH_CROC1"/>
    <property type="match status" value="1"/>
</dbReference>
<dbReference type="AlphaFoldDB" id="A0A1Z4JJU9"/>
<dbReference type="Pfam" id="PF01381">
    <property type="entry name" value="HTH_3"/>
    <property type="match status" value="1"/>
</dbReference>
<keyword evidence="3" id="KW-1185">Reference proteome</keyword>
<organism evidence="2 3">
    <name type="scientific">Leptolyngbya boryana NIES-2135</name>
    <dbReference type="NCBI Taxonomy" id="1973484"/>
    <lineage>
        <taxon>Bacteria</taxon>
        <taxon>Bacillati</taxon>
        <taxon>Cyanobacteriota</taxon>
        <taxon>Cyanophyceae</taxon>
        <taxon>Leptolyngbyales</taxon>
        <taxon>Leptolyngbyaceae</taxon>
        <taxon>Leptolyngbya group</taxon>
        <taxon>Leptolyngbya</taxon>
    </lineage>
</organism>
<evidence type="ECO:0000313" key="2">
    <source>
        <dbReference type="EMBL" id="BAY56991.1"/>
    </source>
</evidence>